<dbReference type="Proteomes" id="UP000234483">
    <property type="component" value="Unassembled WGS sequence"/>
</dbReference>
<reference evidence="1 4" key="2">
    <citation type="submission" date="2018-01" db="EMBL/GenBank/DDBJ databases">
        <title>Complete genome sequence of Caulobacter flavus RHGG3.</title>
        <authorList>
            <person name="Yang E."/>
        </authorList>
    </citation>
    <scope>NUCLEOTIDE SEQUENCE [LARGE SCALE GENOMIC DNA]</scope>
    <source>
        <strain evidence="1 4">RHGG3</strain>
    </source>
</reference>
<gene>
    <name evidence="1" type="ORF">C1707_20550</name>
    <name evidence="2" type="ORF">CFHF_20520</name>
</gene>
<dbReference type="OrthoDB" id="7189176at2"/>
<dbReference type="RefSeq" id="WP_101714785.1">
    <property type="nucleotide sequence ID" value="NZ_CP026100.1"/>
</dbReference>
<sequence>MNAMNQKTFERPISEPVNRRMLTADQIDDLGEAILSLTREIWVLTDRVQVLEAVLESHGVLANAEVDAFQPGPELQAQLNAKRDAIVQNLLRALRAAPEARS</sequence>
<organism evidence="2 3">
    <name type="scientific">Caulobacter flavus</name>
    <dbReference type="NCBI Taxonomy" id="1679497"/>
    <lineage>
        <taxon>Bacteria</taxon>
        <taxon>Pseudomonadati</taxon>
        <taxon>Pseudomonadota</taxon>
        <taxon>Alphaproteobacteria</taxon>
        <taxon>Caulobacterales</taxon>
        <taxon>Caulobacteraceae</taxon>
        <taxon>Caulobacter</taxon>
    </lineage>
</organism>
<dbReference type="KEGG" id="cfh:C1707_20550"/>
<evidence type="ECO:0000313" key="3">
    <source>
        <dbReference type="Proteomes" id="UP000234483"/>
    </source>
</evidence>
<evidence type="ECO:0000313" key="4">
    <source>
        <dbReference type="Proteomes" id="UP000281192"/>
    </source>
</evidence>
<dbReference type="EMBL" id="CP026100">
    <property type="protein sequence ID" value="AYV48456.1"/>
    <property type="molecule type" value="Genomic_DNA"/>
</dbReference>
<evidence type="ECO:0000313" key="1">
    <source>
        <dbReference type="EMBL" id="AYV48456.1"/>
    </source>
</evidence>
<evidence type="ECO:0000313" key="2">
    <source>
        <dbReference type="EMBL" id="PLR08828.1"/>
    </source>
</evidence>
<dbReference type="Proteomes" id="UP000281192">
    <property type="component" value="Chromosome"/>
</dbReference>
<dbReference type="AlphaFoldDB" id="A0A2N5CPH2"/>
<accession>A0A2N5CPH2</accession>
<proteinExistence type="predicted"/>
<reference evidence="2 3" key="1">
    <citation type="submission" date="2017-12" db="EMBL/GenBank/DDBJ databases">
        <title>The genome sequence of Caulobacter flavus CGMCC1 15093.</title>
        <authorList>
            <person name="Gao J."/>
            <person name="Mao X."/>
            <person name="Sun J."/>
        </authorList>
    </citation>
    <scope>NUCLEOTIDE SEQUENCE [LARGE SCALE GENOMIC DNA]</scope>
    <source>
        <strain evidence="2 3">CGMCC1 15093</strain>
    </source>
</reference>
<name>A0A2N5CPH2_9CAUL</name>
<dbReference type="EMBL" id="PJRQ01000041">
    <property type="protein sequence ID" value="PLR08828.1"/>
    <property type="molecule type" value="Genomic_DNA"/>
</dbReference>
<keyword evidence="4" id="KW-1185">Reference proteome</keyword>
<protein>
    <submittedName>
        <fullName evidence="2">Uncharacterized protein</fullName>
    </submittedName>
</protein>